<name>G9WFT8_9LACO</name>
<dbReference type="AlphaFoldDB" id="G9WFT8"/>
<comment type="caution">
    <text evidence="2">The sequence shown here is derived from an EMBL/GenBank/DDBJ whole genome shotgun (WGS) entry which is preliminary data.</text>
</comment>
<dbReference type="Pfam" id="PF17255">
    <property type="entry name" value="EbsA"/>
    <property type="match status" value="1"/>
</dbReference>
<gene>
    <name evidence="2" type="ORF">OKIT_1378</name>
</gene>
<feature type="transmembrane region" description="Helical" evidence="1">
    <location>
        <begin position="21"/>
        <end position="39"/>
    </location>
</feature>
<keyword evidence="1" id="KW-0472">Membrane</keyword>
<protein>
    <recommendedName>
        <fullName evidence="4">Pore-forming protein</fullName>
    </recommendedName>
</protein>
<dbReference type="InterPro" id="IPR020215">
    <property type="entry name" value="EbsA-like"/>
</dbReference>
<keyword evidence="1" id="KW-0812">Transmembrane</keyword>
<feature type="transmembrane region" description="Helical" evidence="1">
    <location>
        <begin position="45"/>
        <end position="64"/>
    </location>
</feature>
<reference evidence="2 3" key="1">
    <citation type="journal article" date="2012" name="PLoS ONE">
        <title>Functional divergence in the genus oenococcus as predicted by genome sequencing of the newly-described species, Oenococcus kitaharae.</title>
        <authorList>
            <person name="Borneman A.R."/>
            <person name="McCarthy J.M."/>
            <person name="Chambers P.J."/>
            <person name="Bartowsky E.J."/>
        </authorList>
    </citation>
    <scope>NUCLEOTIDE SEQUENCE [LARGE SCALE GENOMIC DNA]</scope>
    <source>
        <strain evidence="3">DSM17330</strain>
    </source>
</reference>
<keyword evidence="3" id="KW-1185">Reference proteome</keyword>
<dbReference type="HOGENOM" id="CLU_1904606_0_0_9"/>
<proteinExistence type="predicted"/>
<keyword evidence="1" id="KW-1133">Transmembrane helix</keyword>
<dbReference type="EMBL" id="AFVZ01000001">
    <property type="protein sequence ID" value="EHN59461.1"/>
    <property type="molecule type" value="Genomic_DNA"/>
</dbReference>
<sequence>MNTMKKKRLITFYQDLNFKGQMSLIWLGIFVFITLIVQLEFSRLAFTAFVIWAVLVLTLLFYFLRLRLLIDDDHILFQSIFVGNDLEIDIKNLVITRLDLKKRLVEFNFEDQHYRIWTSKKAINYFQKIEQQNHQNTDSHN</sequence>
<evidence type="ECO:0008006" key="4">
    <source>
        <dbReference type="Google" id="ProtNLM"/>
    </source>
</evidence>
<evidence type="ECO:0000313" key="2">
    <source>
        <dbReference type="EMBL" id="EHN59461.1"/>
    </source>
</evidence>
<evidence type="ECO:0000256" key="1">
    <source>
        <dbReference type="SAM" id="Phobius"/>
    </source>
</evidence>
<dbReference type="STRING" id="336988.NT96_00535"/>
<dbReference type="PATRIC" id="fig|1045004.4.peg.1353"/>
<dbReference type="Proteomes" id="UP000004959">
    <property type="component" value="Chromosome"/>
</dbReference>
<organism evidence="2 3">
    <name type="scientific">Oenococcus kitaharae DSM 17330</name>
    <dbReference type="NCBI Taxonomy" id="1045004"/>
    <lineage>
        <taxon>Bacteria</taxon>
        <taxon>Bacillati</taxon>
        <taxon>Bacillota</taxon>
        <taxon>Bacilli</taxon>
        <taxon>Lactobacillales</taxon>
        <taxon>Lactobacillaceae</taxon>
        <taxon>Oenococcus</taxon>
    </lineage>
</organism>
<evidence type="ECO:0000313" key="3">
    <source>
        <dbReference type="Proteomes" id="UP000004959"/>
    </source>
</evidence>
<accession>G9WFT8</accession>